<accession>A0ABU7B4I9</accession>
<proteinExistence type="predicted"/>
<evidence type="ECO:0000313" key="2">
    <source>
        <dbReference type="Proteomes" id="UP001345963"/>
    </source>
</evidence>
<gene>
    <name evidence="1" type="ORF">ATANTOWER_003686</name>
</gene>
<organism evidence="1 2">
    <name type="scientific">Ataeniobius toweri</name>
    <dbReference type="NCBI Taxonomy" id="208326"/>
    <lineage>
        <taxon>Eukaryota</taxon>
        <taxon>Metazoa</taxon>
        <taxon>Chordata</taxon>
        <taxon>Craniata</taxon>
        <taxon>Vertebrata</taxon>
        <taxon>Euteleostomi</taxon>
        <taxon>Actinopterygii</taxon>
        <taxon>Neopterygii</taxon>
        <taxon>Teleostei</taxon>
        <taxon>Neoteleostei</taxon>
        <taxon>Acanthomorphata</taxon>
        <taxon>Ovalentaria</taxon>
        <taxon>Atherinomorphae</taxon>
        <taxon>Cyprinodontiformes</taxon>
        <taxon>Goodeidae</taxon>
        <taxon>Ataeniobius</taxon>
    </lineage>
</organism>
<dbReference type="EMBL" id="JAHUTI010040733">
    <property type="protein sequence ID" value="MED6245472.1"/>
    <property type="molecule type" value="Genomic_DNA"/>
</dbReference>
<dbReference type="Proteomes" id="UP001345963">
    <property type="component" value="Unassembled WGS sequence"/>
</dbReference>
<protein>
    <submittedName>
        <fullName evidence="1">Uncharacterized protein</fullName>
    </submittedName>
</protein>
<evidence type="ECO:0000313" key="1">
    <source>
        <dbReference type="EMBL" id="MED6245472.1"/>
    </source>
</evidence>
<keyword evidence="2" id="KW-1185">Reference proteome</keyword>
<sequence length="101" mass="11514">MVTLKELQRYTAQVGESFGRALDVHSNKWKCGKKKDTVEMKPLAVQFKVCHKAQGTQQICGRKCSSQGETTVELFELHAKLYDRKTYSKSPLTHHPDCEIC</sequence>
<name>A0ABU7B4I9_9TELE</name>
<reference evidence="1 2" key="1">
    <citation type="submission" date="2021-07" db="EMBL/GenBank/DDBJ databases">
        <authorList>
            <person name="Palmer J.M."/>
        </authorList>
    </citation>
    <scope>NUCLEOTIDE SEQUENCE [LARGE SCALE GENOMIC DNA]</scope>
    <source>
        <strain evidence="1 2">AT_MEX2019</strain>
        <tissue evidence="1">Muscle</tissue>
    </source>
</reference>
<comment type="caution">
    <text evidence="1">The sequence shown here is derived from an EMBL/GenBank/DDBJ whole genome shotgun (WGS) entry which is preliminary data.</text>
</comment>